<dbReference type="KEGG" id="rdi:CMV14_14420"/>
<dbReference type="InterPro" id="IPR007420">
    <property type="entry name" value="DUF465"/>
</dbReference>
<dbReference type="EMBL" id="NWUF01000025">
    <property type="protein sequence ID" value="PCE40587.1"/>
    <property type="molecule type" value="Genomic_DNA"/>
</dbReference>
<dbReference type="AlphaFoldDB" id="A0A2A4FQZ7"/>
<reference evidence="1 2" key="1">
    <citation type="submission" date="2017-09" db="EMBL/GenBank/DDBJ databases">
        <title>The Catabolism of 3,6-Dichlorosalicylic acid is Initiated by the Cytochrome P450 Monooxygenase DsmABC in Rhizorhabdus dicambivorans Ndbn-20.</title>
        <authorList>
            <person name="Na L."/>
        </authorList>
    </citation>
    <scope>NUCLEOTIDE SEQUENCE [LARGE SCALE GENOMIC DNA]</scope>
    <source>
        <strain evidence="1 2">Ndbn-20m</strain>
    </source>
</reference>
<dbReference type="RefSeq" id="WP_083216027.1">
    <property type="nucleotide sequence ID" value="NZ_NWUF01000025.1"/>
</dbReference>
<dbReference type="Gene3D" id="6.10.280.50">
    <property type="match status" value="1"/>
</dbReference>
<sequence>MTWRLYRLTELHQRIDSALRDERRRPFPDSLQLMRLKRLKLSIKDRLERLMRRR</sequence>
<gene>
    <name evidence="1" type="ORF">COO09_19205</name>
</gene>
<comment type="caution">
    <text evidence="1">The sequence shown here is derived from an EMBL/GenBank/DDBJ whole genome shotgun (WGS) entry which is preliminary data.</text>
</comment>
<accession>A0A2A4FQZ7</accession>
<keyword evidence="2" id="KW-1185">Reference proteome</keyword>
<dbReference type="OrthoDB" id="7585987at2"/>
<dbReference type="Pfam" id="PF04325">
    <property type="entry name" value="DUF465"/>
    <property type="match status" value="1"/>
</dbReference>
<evidence type="ECO:0000313" key="1">
    <source>
        <dbReference type="EMBL" id="PCE40587.1"/>
    </source>
</evidence>
<protein>
    <submittedName>
        <fullName evidence="1">DUF465 domain-containing protein</fullName>
    </submittedName>
</protein>
<name>A0A2A4FQZ7_9SPHN</name>
<dbReference type="Proteomes" id="UP000218934">
    <property type="component" value="Unassembled WGS sequence"/>
</dbReference>
<dbReference type="InterPro" id="IPR038444">
    <property type="entry name" value="DUF465_sf"/>
</dbReference>
<organism evidence="1 2">
    <name type="scientific">Rhizorhabdus dicambivorans</name>
    <dbReference type="NCBI Taxonomy" id="1850238"/>
    <lineage>
        <taxon>Bacteria</taxon>
        <taxon>Pseudomonadati</taxon>
        <taxon>Pseudomonadota</taxon>
        <taxon>Alphaproteobacteria</taxon>
        <taxon>Sphingomonadales</taxon>
        <taxon>Sphingomonadaceae</taxon>
        <taxon>Rhizorhabdus</taxon>
    </lineage>
</organism>
<proteinExistence type="predicted"/>
<evidence type="ECO:0000313" key="2">
    <source>
        <dbReference type="Proteomes" id="UP000218934"/>
    </source>
</evidence>